<evidence type="ECO:0000256" key="1">
    <source>
        <dbReference type="ARBA" id="ARBA00006069"/>
    </source>
</evidence>
<feature type="compositionally biased region" description="Basic and acidic residues" evidence="3">
    <location>
        <begin position="304"/>
        <end position="317"/>
    </location>
</feature>
<accession>A0ABM1BA44</accession>
<proteinExistence type="inferred from homology"/>
<dbReference type="Proteomes" id="UP000694941">
    <property type="component" value="Unplaced"/>
</dbReference>
<dbReference type="RefSeq" id="XP_013777888.1">
    <property type="nucleotide sequence ID" value="XM_013922434.2"/>
</dbReference>
<feature type="compositionally biased region" description="Basic and acidic residues" evidence="3">
    <location>
        <begin position="526"/>
        <end position="539"/>
    </location>
</feature>
<dbReference type="PANTHER" id="PTHR16291">
    <property type="entry name" value="NUCLEAR CAP-BINDING PROTEIN SUBUNIT 3"/>
    <property type="match status" value="1"/>
</dbReference>
<dbReference type="PANTHER" id="PTHR16291:SF0">
    <property type="entry name" value="NUCLEAR CAP-BINDING PROTEIN SUBUNIT 3"/>
    <property type="match status" value="1"/>
</dbReference>
<dbReference type="InterPro" id="IPR019416">
    <property type="entry name" value="NCBP3"/>
</dbReference>
<name>A0ABM1BA44_LIMPO</name>
<gene>
    <name evidence="5" type="primary">LOC106462502</name>
</gene>
<reference evidence="5" key="1">
    <citation type="submission" date="2025-08" db="UniProtKB">
        <authorList>
            <consortium name="RefSeq"/>
        </authorList>
    </citation>
    <scope>IDENTIFICATION</scope>
    <source>
        <tissue evidence="5">Muscle</tissue>
    </source>
</reference>
<feature type="compositionally biased region" description="Acidic residues" evidence="3">
    <location>
        <begin position="234"/>
        <end position="246"/>
    </location>
</feature>
<feature type="region of interest" description="Disordered" evidence="3">
    <location>
        <begin position="570"/>
        <end position="595"/>
    </location>
</feature>
<feature type="region of interest" description="Disordered" evidence="3">
    <location>
        <begin position="201"/>
        <end position="327"/>
    </location>
</feature>
<protein>
    <recommendedName>
        <fullName evidence="2">Nuclear cap-binding protein subunit 3</fullName>
    </recommendedName>
</protein>
<keyword evidence="4" id="KW-1185">Reference proteome</keyword>
<dbReference type="Pfam" id="PF10309">
    <property type="entry name" value="NCBP3"/>
    <property type="match status" value="1"/>
</dbReference>
<feature type="compositionally biased region" description="Basic and acidic residues" evidence="3">
    <location>
        <begin position="473"/>
        <end position="485"/>
    </location>
</feature>
<comment type="similarity">
    <text evidence="1">Belongs to the NCBP3 family.</text>
</comment>
<dbReference type="GeneID" id="106462502"/>
<feature type="region of interest" description="Disordered" evidence="3">
    <location>
        <begin position="425"/>
        <end position="539"/>
    </location>
</feature>
<feature type="compositionally biased region" description="Acidic residues" evidence="3">
    <location>
        <begin position="495"/>
        <end position="505"/>
    </location>
</feature>
<organism evidence="4 5">
    <name type="scientific">Limulus polyphemus</name>
    <name type="common">Atlantic horseshoe crab</name>
    <dbReference type="NCBI Taxonomy" id="6850"/>
    <lineage>
        <taxon>Eukaryota</taxon>
        <taxon>Metazoa</taxon>
        <taxon>Ecdysozoa</taxon>
        <taxon>Arthropoda</taxon>
        <taxon>Chelicerata</taxon>
        <taxon>Merostomata</taxon>
        <taxon>Xiphosura</taxon>
        <taxon>Limulidae</taxon>
        <taxon>Limulus</taxon>
    </lineage>
</organism>
<feature type="compositionally biased region" description="Basic and acidic residues" evidence="3">
    <location>
        <begin position="247"/>
        <end position="292"/>
    </location>
</feature>
<evidence type="ECO:0000313" key="5">
    <source>
        <dbReference type="RefSeq" id="XP_013777888.1"/>
    </source>
</evidence>
<evidence type="ECO:0000256" key="2">
    <source>
        <dbReference type="ARBA" id="ARBA00019876"/>
    </source>
</evidence>
<evidence type="ECO:0000313" key="4">
    <source>
        <dbReference type="Proteomes" id="UP000694941"/>
    </source>
</evidence>
<evidence type="ECO:0000256" key="3">
    <source>
        <dbReference type="SAM" id="MobiDB-lite"/>
    </source>
</evidence>
<feature type="compositionally biased region" description="Basic and acidic residues" evidence="3">
    <location>
        <begin position="201"/>
        <end position="229"/>
    </location>
</feature>
<sequence length="595" mass="68068">MAHFRIGSEELPNLKIAVENTPGEDEINVSTMEVSFSDDEQNVGSPRNVPIVGVNLDSLVKQNIQKYENPAGAFYTGLDLSSKEVHAKLEKRAQRFGFENEPQCQTTPEEINSLYKSLNIECDARDFNQNEPGKYKGYRLNAVHIRGVNDMCTQNVFDYFKEYGPASIEWVNDYSCNVVWLDNMGAARALIGCSKPMEIREKTEKHQSQNRDIKKEERIKGGSSDKGEEIVYMSDDEEDDTDDEENITDKIKEQEEKNVEKQERELMKSEVEKDEALPIEEKAAADNQKPELELSENSYTHTIQSEKKPESTNEKLEVPVPPGCWRLGNPTHKAKYLLLRFAGKEDRKIRGSEKSSLYYRKYGNPNYGGLAGIISTSRKRRFRQQQEKQELQDVLEEVAMKKTSPDIDKQIQHMKTDLQKDLANRLGGVSSDHEDERPLIKVPRMKMYADEEEEKQKKKREAAAQKRNAPSPHDIRNRLPPRDRSNLPSDSDIISSEDSEAEVDLEPQKSGQRNCSVWDRLSSKQQVRDSDSDSEQDEVRYSGDLRKKLGSKFSLRSVVAVQGDLRSKLNRIRKDKPNNQYRSPLLVKVGNADSD</sequence>